<evidence type="ECO:0000256" key="1">
    <source>
        <dbReference type="ARBA" id="ARBA00004811"/>
    </source>
</evidence>
<evidence type="ECO:0000256" key="2">
    <source>
        <dbReference type="ARBA" id="ARBA00009948"/>
    </source>
</evidence>
<dbReference type="EMBL" id="LYOS01000003">
    <property type="protein sequence ID" value="OFV67798.1"/>
    <property type="molecule type" value="Genomic_DNA"/>
</dbReference>
<feature type="binding site" evidence="7">
    <location>
        <position position="21"/>
    </location>
    <ligand>
        <name>3-phosphoshikimate</name>
        <dbReference type="ChEBI" id="CHEBI:145989"/>
    </ligand>
</feature>
<dbReference type="InterPro" id="IPR006264">
    <property type="entry name" value="EPSP_synthase"/>
</dbReference>
<dbReference type="NCBIfam" id="TIGR01356">
    <property type="entry name" value="aroA"/>
    <property type="match status" value="1"/>
</dbReference>
<dbReference type="PANTHER" id="PTHR21090">
    <property type="entry name" value="AROM/DEHYDROQUINATE SYNTHASE"/>
    <property type="match status" value="1"/>
</dbReference>
<keyword evidence="10" id="KW-1185">Reference proteome</keyword>
<dbReference type="STRING" id="1838285.SCAL_001173"/>
<dbReference type="AlphaFoldDB" id="A0A1F2P954"/>
<dbReference type="PANTHER" id="PTHR21090:SF5">
    <property type="entry name" value="PENTAFUNCTIONAL AROM POLYPEPTIDE"/>
    <property type="match status" value="1"/>
</dbReference>
<dbReference type="EC" id="2.5.1.19" evidence="7"/>
<gene>
    <name evidence="7" type="primary">aroA</name>
    <name evidence="9" type="ORF">SCAL_001173</name>
</gene>
<feature type="binding site" evidence="7">
    <location>
        <position position="91"/>
    </location>
    <ligand>
        <name>phosphoenolpyruvate</name>
        <dbReference type="ChEBI" id="CHEBI:58702"/>
    </ligand>
</feature>
<dbReference type="InterPro" id="IPR013792">
    <property type="entry name" value="RNA3'P_cycl/enolpyr_Trfase_a/b"/>
</dbReference>
<keyword evidence="4 7" id="KW-0808">Transferase</keyword>
<comment type="catalytic activity">
    <reaction evidence="6">
        <text>3-phosphoshikimate + phosphoenolpyruvate = 5-O-(1-carboxyvinyl)-3-phosphoshikimate + phosphate</text>
        <dbReference type="Rhea" id="RHEA:21256"/>
        <dbReference type="ChEBI" id="CHEBI:43474"/>
        <dbReference type="ChEBI" id="CHEBI:57701"/>
        <dbReference type="ChEBI" id="CHEBI:58702"/>
        <dbReference type="ChEBI" id="CHEBI:145989"/>
        <dbReference type="EC" id="2.5.1.19"/>
    </reaction>
    <physiologicalReaction direction="left-to-right" evidence="6">
        <dbReference type="Rhea" id="RHEA:21257"/>
    </physiologicalReaction>
</comment>
<feature type="binding site" evidence="7">
    <location>
        <position position="307"/>
    </location>
    <ligand>
        <name>3-phosphoshikimate</name>
        <dbReference type="ChEBI" id="CHEBI:145989"/>
    </ligand>
</feature>
<feature type="binding site" evidence="7">
    <location>
        <position position="25"/>
    </location>
    <ligand>
        <name>3-phosphoshikimate</name>
        <dbReference type="ChEBI" id="CHEBI:145989"/>
    </ligand>
</feature>
<dbReference type="Gene3D" id="3.65.10.10">
    <property type="entry name" value="Enolpyruvate transferase domain"/>
    <property type="match status" value="2"/>
</dbReference>
<dbReference type="PIRSF" id="PIRSF000505">
    <property type="entry name" value="EPSPS"/>
    <property type="match status" value="1"/>
</dbReference>
<feature type="binding site" evidence="7">
    <location>
        <position position="20"/>
    </location>
    <ligand>
        <name>phosphoenolpyruvate</name>
        <dbReference type="ChEBI" id="CHEBI:58702"/>
    </ligand>
</feature>
<keyword evidence="3 7" id="KW-0028">Amino-acid biosynthesis</keyword>
<comment type="subunit">
    <text evidence="7">Monomer.</text>
</comment>
<sequence>MKLIAKPSHLSGEIRVPGSKSHTIRAIVLATLADGRSKIIEPLISEDTTSCLDACTKLGAEIELKDYGMIIDGCGGEPDPQVELIDIGNSGTSLRFLTSVAALSDKAVKFDGDASIRRRPMQSLLNALNSLGASARSLKNNGCCPIEVKGPLIGGRATVDGITSQYISSLLITTPLAERDSTLLVENLREIPYVEMTLYWLKRQGILYEEENMRLFRVKGSQSYRAFDTKIPGDFSSATFPIIAAAITSSDVRVRGLDMNDVQGDKGVIDLLRKMGAKITDLEDGVRVEGREGGLEGIEIDLSNMPDALPALSVAGAVSKGTTVIKNAYQARIKESDRIAVMAAELSKMGADVTEREDGLILRESVLKGARVYGHQDHRVVMALTLAGLVAEGETVIDGSEFVDITFPGFVESMKSIGCSLEEIE</sequence>
<feature type="binding site" evidence="7">
    <location>
        <position position="334"/>
    </location>
    <ligand>
        <name>3-phosphoshikimate</name>
        <dbReference type="ChEBI" id="CHEBI:145989"/>
    </ligand>
</feature>
<comment type="caution">
    <text evidence="9">The sequence shown here is derived from an EMBL/GenBank/DDBJ whole genome shotgun (WGS) entry which is preliminary data.</text>
</comment>
<evidence type="ECO:0000256" key="4">
    <source>
        <dbReference type="ARBA" id="ARBA00022679"/>
    </source>
</evidence>
<dbReference type="HAMAP" id="MF_00210">
    <property type="entry name" value="EPSP_synth"/>
    <property type="match status" value="1"/>
</dbReference>
<feature type="binding site" evidence="7">
    <location>
        <position position="20"/>
    </location>
    <ligand>
        <name>3-phosphoshikimate</name>
        <dbReference type="ChEBI" id="CHEBI:145989"/>
    </ligand>
</feature>
<protein>
    <recommendedName>
        <fullName evidence="7">3-phosphoshikimate 1-carboxyvinyltransferase</fullName>
        <ecNumber evidence="7">2.5.1.19</ecNumber>
    </recommendedName>
    <alternativeName>
        <fullName evidence="7">5-enolpyruvylshikimate-3-phosphate synthase</fullName>
        <shortName evidence="7">EPSP synthase</shortName>
        <shortName evidence="7">EPSPS</shortName>
    </alternativeName>
</protein>
<dbReference type="CDD" id="cd01556">
    <property type="entry name" value="EPSP_synthase"/>
    <property type="match status" value="1"/>
</dbReference>
<comment type="function">
    <text evidence="7">Catalyzes the transfer of the enolpyruvyl moiety of phosphoenolpyruvate (PEP) to the 5-hydroxyl of shikimate-3-phosphate (S3P) to produce enolpyruvyl shikimate-3-phosphate and inorganic phosphate.</text>
</comment>
<organism evidence="9 10">
    <name type="scientific">Candidatus Syntropharchaeum caldarium</name>
    <dbReference type="NCBI Taxonomy" id="1838285"/>
    <lineage>
        <taxon>Archaea</taxon>
        <taxon>Methanobacteriati</taxon>
        <taxon>Methanobacteriota</taxon>
        <taxon>Stenosarchaea group</taxon>
        <taxon>Methanomicrobia</taxon>
        <taxon>Methanosarcinales</taxon>
        <taxon>ANME-2 cluster</taxon>
        <taxon>Candidatus Syntropharchaeum</taxon>
    </lineage>
</organism>
<dbReference type="InterPro" id="IPR036968">
    <property type="entry name" value="Enolpyruvate_Tfrase_sf"/>
</dbReference>
<evidence type="ECO:0000256" key="7">
    <source>
        <dbReference type="HAMAP-Rule" id="MF_00210"/>
    </source>
</evidence>
<accession>A0A1F2P954</accession>
<dbReference type="Pfam" id="PF00275">
    <property type="entry name" value="EPSP_synthase"/>
    <property type="match status" value="1"/>
</dbReference>
<evidence type="ECO:0000256" key="3">
    <source>
        <dbReference type="ARBA" id="ARBA00022605"/>
    </source>
</evidence>
<comment type="pathway">
    <text evidence="1">Metabolic intermediate biosynthesis; chorismate biosynthesis; chorismate from D-erythrose 4-phosphate and phosphoenolpyruvate: step 6/7.</text>
</comment>
<dbReference type="PATRIC" id="fig|1838285.3.peg.1192"/>
<comment type="subcellular location">
    <subcellularLocation>
        <location evidence="7">Cytoplasm</location>
    </subcellularLocation>
</comment>
<name>A0A1F2P954_9EURY</name>
<dbReference type="PROSITE" id="PS00104">
    <property type="entry name" value="EPSP_SYNTHASE_1"/>
    <property type="match status" value="1"/>
</dbReference>
<proteinExistence type="inferred from homology"/>
<feature type="binding site" evidence="7">
    <location>
        <position position="338"/>
    </location>
    <ligand>
        <name>phosphoenolpyruvate</name>
        <dbReference type="ChEBI" id="CHEBI:58702"/>
    </ligand>
</feature>
<reference evidence="9" key="1">
    <citation type="submission" date="2016-05" db="EMBL/GenBank/DDBJ databases">
        <title>Microbial consortia oxidize butane by reversing methanogenesis.</title>
        <authorList>
            <person name="Laso-Perez R."/>
            <person name="Richter M."/>
            <person name="Wegener G."/>
            <person name="Musat F."/>
        </authorList>
    </citation>
    <scope>NUCLEOTIDE SEQUENCE [LARGE SCALE GENOMIC DNA]</scope>
    <source>
        <strain evidence="9">BOX2</strain>
    </source>
</reference>
<dbReference type="Proteomes" id="UP000186940">
    <property type="component" value="Unassembled WGS sequence"/>
</dbReference>
<feature type="binding site" evidence="7">
    <location>
        <position position="119"/>
    </location>
    <ligand>
        <name>phosphoenolpyruvate</name>
        <dbReference type="ChEBI" id="CHEBI:58702"/>
    </ligand>
</feature>
<feature type="binding site" evidence="7">
    <location>
        <position position="379"/>
    </location>
    <ligand>
        <name>phosphoenolpyruvate</name>
        <dbReference type="ChEBI" id="CHEBI:58702"/>
    </ligand>
</feature>
<dbReference type="GO" id="GO:0003866">
    <property type="term" value="F:3-phosphoshikimate 1-carboxyvinyltransferase activity"/>
    <property type="evidence" value="ECO:0007669"/>
    <property type="project" value="UniProtKB-UniRule"/>
</dbReference>
<dbReference type="UniPathway" id="UPA00053">
    <property type="reaction ID" value="UER00089"/>
</dbReference>
<dbReference type="GO" id="GO:0009423">
    <property type="term" value="P:chorismate biosynthetic process"/>
    <property type="evidence" value="ECO:0007669"/>
    <property type="project" value="UniProtKB-UniRule"/>
</dbReference>
<evidence type="ECO:0000259" key="8">
    <source>
        <dbReference type="Pfam" id="PF00275"/>
    </source>
</evidence>
<dbReference type="GO" id="GO:0005737">
    <property type="term" value="C:cytoplasm"/>
    <property type="evidence" value="ECO:0007669"/>
    <property type="project" value="UniProtKB-SubCell"/>
</dbReference>
<feature type="binding site" evidence="7">
    <location>
        <position position="164"/>
    </location>
    <ligand>
        <name>3-phosphoshikimate</name>
        <dbReference type="ChEBI" id="CHEBI:145989"/>
    </ligand>
</feature>
<feature type="domain" description="Enolpyruvate transferase" evidence="8">
    <location>
        <begin position="5"/>
        <end position="414"/>
    </location>
</feature>
<comment type="caution">
    <text evidence="7">Lacks conserved residue(s) required for the propagation of feature annotation.</text>
</comment>
<keyword evidence="7" id="KW-0963">Cytoplasm</keyword>
<dbReference type="GO" id="GO:0009073">
    <property type="term" value="P:aromatic amino acid family biosynthetic process"/>
    <property type="evidence" value="ECO:0007669"/>
    <property type="project" value="UniProtKB-KW"/>
</dbReference>
<evidence type="ECO:0000313" key="9">
    <source>
        <dbReference type="EMBL" id="OFV67798.1"/>
    </source>
</evidence>
<feature type="binding site" evidence="7">
    <location>
        <position position="165"/>
    </location>
    <ligand>
        <name>phosphoenolpyruvate</name>
        <dbReference type="ChEBI" id="CHEBI:58702"/>
    </ligand>
</feature>
<dbReference type="InterPro" id="IPR023193">
    <property type="entry name" value="EPSP_synthase_CS"/>
</dbReference>
<feature type="active site" description="Proton acceptor" evidence="7">
    <location>
        <position position="307"/>
    </location>
</feature>
<dbReference type="InterPro" id="IPR001986">
    <property type="entry name" value="Enolpyruvate_Tfrase_dom"/>
</dbReference>
<evidence type="ECO:0000256" key="6">
    <source>
        <dbReference type="ARBA" id="ARBA00044633"/>
    </source>
</evidence>
<evidence type="ECO:0000313" key="10">
    <source>
        <dbReference type="Proteomes" id="UP000186940"/>
    </source>
</evidence>
<evidence type="ECO:0000256" key="5">
    <source>
        <dbReference type="ARBA" id="ARBA00023141"/>
    </source>
</evidence>
<feature type="binding site" evidence="7">
    <location>
        <position position="165"/>
    </location>
    <ligand>
        <name>3-phosphoshikimate</name>
        <dbReference type="ChEBI" id="CHEBI:145989"/>
    </ligand>
</feature>
<dbReference type="GO" id="GO:0008652">
    <property type="term" value="P:amino acid biosynthetic process"/>
    <property type="evidence" value="ECO:0007669"/>
    <property type="project" value="UniProtKB-KW"/>
</dbReference>
<comment type="similarity">
    <text evidence="2 7">Belongs to the EPSP synthase family.</text>
</comment>
<keyword evidence="5 7" id="KW-0057">Aromatic amino acid biosynthesis</keyword>
<feature type="binding site" evidence="7">
    <location>
        <position position="163"/>
    </location>
    <ligand>
        <name>3-phosphoshikimate</name>
        <dbReference type="ChEBI" id="CHEBI:145989"/>
    </ligand>
</feature>
<dbReference type="SUPFAM" id="SSF55205">
    <property type="entry name" value="EPT/RTPC-like"/>
    <property type="match status" value="1"/>
</dbReference>
<dbReference type="PROSITE" id="PS00885">
    <property type="entry name" value="EPSP_SYNTHASE_2"/>
    <property type="match status" value="1"/>
</dbReference>
<feature type="binding site" evidence="7">
    <location>
        <position position="330"/>
    </location>
    <ligand>
        <name>3-phosphoshikimate</name>
        <dbReference type="ChEBI" id="CHEBI:145989"/>
    </ligand>
</feature>